<evidence type="ECO:0000256" key="1">
    <source>
        <dbReference type="ARBA" id="ARBA00004170"/>
    </source>
</evidence>
<sequence>MTKPLQVEKLTRYADAVRKFASAAQNRCFGCGAANEHGLHLEFYLTQELHAVCETTVGDFFEGPKGFVHGGIIATLLDETMSKAVRAHGLVAMTRHMEVDYQRPVPSSEEIRLEGRVTRNEGRKHWTEALILNGHGKVLAHGKGLFIEVKPAPDPDPVKDGPTPHG</sequence>
<evidence type="ECO:0000256" key="16">
    <source>
        <dbReference type="ARBA" id="ARBA00038848"/>
    </source>
</evidence>
<dbReference type="InterPro" id="IPR006683">
    <property type="entry name" value="Thioestr_dom"/>
</dbReference>
<proteinExistence type="inferred from homology"/>
<comment type="subcellular location">
    <subcellularLocation>
        <location evidence="3">Cell projection</location>
        <location evidence="3">Ruffle membrane</location>
    </subcellularLocation>
    <subcellularLocation>
        <location evidence="2">Cytoplasm</location>
    </subcellularLocation>
    <subcellularLocation>
        <location evidence="1">Membrane</location>
        <topology evidence="1">Peripheral membrane protein</topology>
    </subcellularLocation>
</comment>
<evidence type="ECO:0000256" key="10">
    <source>
        <dbReference type="ARBA" id="ARBA00023098"/>
    </source>
</evidence>
<evidence type="ECO:0000256" key="5">
    <source>
        <dbReference type="ARBA" id="ARBA00022490"/>
    </source>
</evidence>
<organism evidence="25 26">
    <name type="scientific">Occallatibacter riparius</name>
    <dbReference type="NCBI Taxonomy" id="1002689"/>
    <lineage>
        <taxon>Bacteria</taxon>
        <taxon>Pseudomonadati</taxon>
        <taxon>Acidobacteriota</taxon>
        <taxon>Terriglobia</taxon>
        <taxon>Terriglobales</taxon>
        <taxon>Acidobacteriaceae</taxon>
        <taxon>Occallatibacter</taxon>
    </lineage>
</organism>
<evidence type="ECO:0000256" key="7">
    <source>
        <dbReference type="ARBA" id="ARBA00022801"/>
    </source>
</evidence>
<dbReference type="GO" id="GO:0016020">
    <property type="term" value="C:membrane"/>
    <property type="evidence" value="ECO:0007669"/>
    <property type="project" value="UniProtKB-SubCell"/>
</dbReference>
<comment type="catalytic activity">
    <reaction evidence="14">
        <text>(9Z)-octadecenoyl-CoA + H2O = (9Z)-octadecenoate + CoA + H(+)</text>
        <dbReference type="Rhea" id="RHEA:40139"/>
        <dbReference type="ChEBI" id="CHEBI:15377"/>
        <dbReference type="ChEBI" id="CHEBI:15378"/>
        <dbReference type="ChEBI" id="CHEBI:30823"/>
        <dbReference type="ChEBI" id="CHEBI:57287"/>
        <dbReference type="ChEBI" id="CHEBI:57387"/>
    </reaction>
    <physiologicalReaction direction="left-to-right" evidence="14">
        <dbReference type="Rhea" id="RHEA:40140"/>
    </physiologicalReaction>
</comment>
<comment type="catalytic activity">
    <reaction evidence="21">
        <text>decanoyl-CoA + H2O = decanoate + CoA + H(+)</text>
        <dbReference type="Rhea" id="RHEA:40059"/>
        <dbReference type="ChEBI" id="CHEBI:15377"/>
        <dbReference type="ChEBI" id="CHEBI:15378"/>
        <dbReference type="ChEBI" id="CHEBI:27689"/>
        <dbReference type="ChEBI" id="CHEBI:57287"/>
        <dbReference type="ChEBI" id="CHEBI:61430"/>
    </reaction>
    <physiologicalReaction direction="left-to-right" evidence="21">
        <dbReference type="Rhea" id="RHEA:40060"/>
    </physiologicalReaction>
</comment>
<name>A0A9J7BPT6_9BACT</name>
<comment type="catalytic activity">
    <reaction evidence="23">
        <text>tetradecanoyl-CoA + H2O = tetradecanoate + CoA + H(+)</text>
        <dbReference type="Rhea" id="RHEA:40119"/>
        <dbReference type="ChEBI" id="CHEBI:15377"/>
        <dbReference type="ChEBI" id="CHEBI:15378"/>
        <dbReference type="ChEBI" id="CHEBI:30807"/>
        <dbReference type="ChEBI" id="CHEBI:57287"/>
        <dbReference type="ChEBI" id="CHEBI:57385"/>
    </reaction>
    <physiologicalReaction direction="left-to-right" evidence="23">
        <dbReference type="Rhea" id="RHEA:40120"/>
    </physiologicalReaction>
</comment>
<evidence type="ECO:0000256" key="11">
    <source>
        <dbReference type="ARBA" id="ARBA00023136"/>
    </source>
</evidence>
<dbReference type="CDD" id="cd03443">
    <property type="entry name" value="PaaI_thioesterase"/>
    <property type="match status" value="1"/>
</dbReference>
<evidence type="ECO:0000256" key="6">
    <source>
        <dbReference type="ARBA" id="ARBA00022703"/>
    </source>
</evidence>
<dbReference type="KEGG" id="orp:MOP44_21500"/>
<keyword evidence="10" id="KW-0443">Lipid metabolism</keyword>
<evidence type="ECO:0000256" key="8">
    <source>
        <dbReference type="ARBA" id="ARBA00022832"/>
    </source>
</evidence>
<evidence type="ECO:0000256" key="17">
    <source>
        <dbReference type="ARBA" id="ARBA00040123"/>
    </source>
</evidence>
<dbReference type="EMBL" id="CP093313">
    <property type="protein sequence ID" value="UWZ83133.1"/>
    <property type="molecule type" value="Genomic_DNA"/>
</dbReference>
<comment type="catalytic activity">
    <reaction evidence="13">
        <text>(5Z,8Z,11Z,14Z)-eicosatetraenoyl-CoA + H2O = (5Z,8Z,11Z,14Z)-eicosatetraenoate + CoA + H(+)</text>
        <dbReference type="Rhea" id="RHEA:40151"/>
        <dbReference type="ChEBI" id="CHEBI:15377"/>
        <dbReference type="ChEBI" id="CHEBI:15378"/>
        <dbReference type="ChEBI" id="CHEBI:32395"/>
        <dbReference type="ChEBI" id="CHEBI:57287"/>
        <dbReference type="ChEBI" id="CHEBI:57368"/>
    </reaction>
    <physiologicalReaction direction="left-to-right" evidence="13">
        <dbReference type="Rhea" id="RHEA:40152"/>
    </physiologicalReaction>
</comment>
<keyword evidence="8" id="KW-0276">Fatty acid metabolism</keyword>
<evidence type="ECO:0000256" key="9">
    <source>
        <dbReference type="ARBA" id="ARBA00022946"/>
    </source>
</evidence>
<feature type="domain" description="Thioesterase" evidence="24">
    <location>
        <begin position="66"/>
        <end position="138"/>
    </location>
</feature>
<dbReference type="GO" id="GO:0016790">
    <property type="term" value="F:thiolester hydrolase activity"/>
    <property type="evidence" value="ECO:0007669"/>
    <property type="project" value="UniProtKB-ARBA"/>
</dbReference>
<evidence type="ECO:0000256" key="4">
    <source>
        <dbReference type="ARBA" id="ARBA00022475"/>
    </source>
</evidence>
<accession>A0A9J7BPT6</accession>
<dbReference type="Gene3D" id="3.10.129.10">
    <property type="entry name" value="Hotdog Thioesterase"/>
    <property type="match status" value="1"/>
</dbReference>
<comment type="catalytic activity">
    <reaction evidence="19">
        <text>octanoyl-CoA + H2O = octanoate + CoA + H(+)</text>
        <dbReference type="Rhea" id="RHEA:30143"/>
        <dbReference type="ChEBI" id="CHEBI:15377"/>
        <dbReference type="ChEBI" id="CHEBI:15378"/>
        <dbReference type="ChEBI" id="CHEBI:25646"/>
        <dbReference type="ChEBI" id="CHEBI:57287"/>
        <dbReference type="ChEBI" id="CHEBI:57386"/>
    </reaction>
    <physiologicalReaction direction="left-to-right" evidence="19">
        <dbReference type="Rhea" id="RHEA:30144"/>
    </physiologicalReaction>
</comment>
<dbReference type="InterPro" id="IPR029069">
    <property type="entry name" value="HotDog_dom_sf"/>
</dbReference>
<comment type="catalytic activity">
    <reaction evidence="22">
        <text>dodecanoyl-CoA + H2O = dodecanoate + CoA + H(+)</text>
        <dbReference type="Rhea" id="RHEA:30135"/>
        <dbReference type="ChEBI" id="CHEBI:15377"/>
        <dbReference type="ChEBI" id="CHEBI:15378"/>
        <dbReference type="ChEBI" id="CHEBI:18262"/>
        <dbReference type="ChEBI" id="CHEBI:57287"/>
        <dbReference type="ChEBI" id="CHEBI:57375"/>
    </reaction>
    <physiologicalReaction direction="left-to-right" evidence="22">
        <dbReference type="Rhea" id="RHEA:30136"/>
    </physiologicalReaction>
</comment>
<keyword evidence="5" id="KW-0963">Cytoplasm</keyword>
<dbReference type="SUPFAM" id="SSF54637">
    <property type="entry name" value="Thioesterase/thiol ester dehydrase-isomerase"/>
    <property type="match status" value="1"/>
</dbReference>
<gene>
    <name evidence="25" type="ORF">MOP44_21500</name>
</gene>
<evidence type="ECO:0000256" key="12">
    <source>
        <dbReference type="ARBA" id="ARBA00023273"/>
    </source>
</evidence>
<dbReference type="AlphaFoldDB" id="A0A9J7BPT6"/>
<evidence type="ECO:0000256" key="3">
    <source>
        <dbReference type="ARBA" id="ARBA00004632"/>
    </source>
</evidence>
<evidence type="ECO:0000256" key="14">
    <source>
        <dbReference type="ARBA" id="ARBA00037002"/>
    </source>
</evidence>
<dbReference type="InterPro" id="IPR052365">
    <property type="entry name" value="THEM4/THEM5_acyl-CoA_thioest"/>
</dbReference>
<keyword evidence="12" id="KW-0966">Cell projection</keyword>
<evidence type="ECO:0000256" key="18">
    <source>
        <dbReference type="ARBA" id="ARBA00043210"/>
    </source>
</evidence>
<comment type="similarity">
    <text evidence="15">Belongs to the THEM4/THEM5 thioesterase family.</text>
</comment>
<evidence type="ECO:0000256" key="13">
    <source>
        <dbReference type="ARBA" id="ARBA00035852"/>
    </source>
</evidence>
<evidence type="ECO:0000256" key="15">
    <source>
        <dbReference type="ARBA" id="ARBA00038456"/>
    </source>
</evidence>
<dbReference type="GO" id="GO:0005737">
    <property type="term" value="C:cytoplasm"/>
    <property type="evidence" value="ECO:0007669"/>
    <property type="project" value="UniProtKB-SubCell"/>
</dbReference>
<evidence type="ECO:0000313" key="26">
    <source>
        <dbReference type="Proteomes" id="UP001059380"/>
    </source>
</evidence>
<reference evidence="25" key="1">
    <citation type="submission" date="2021-04" db="EMBL/GenBank/DDBJ databases">
        <title>Phylogenetic analysis of Acidobacteriaceae.</title>
        <authorList>
            <person name="Qiu L."/>
            <person name="Zhang Q."/>
        </authorList>
    </citation>
    <scope>NUCLEOTIDE SEQUENCE</scope>
    <source>
        <strain evidence="25">DSM 25168</strain>
    </source>
</reference>
<evidence type="ECO:0000256" key="23">
    <source>
        <dbReference type="ARBA" id="ARBA00048180"/>
    </source>
</evidence>
<evidence type="ECO:0000256" key="21">
    <source>
        <dbReference type="ARBA" id="ARBA00047969"/>
    </source>
</evidence>
<evidence type="ECO:0000256" key="2">
    <source>
        <dbReference type="ARBA" id="ARBA00004496"/>
    </source>
</evidence>
<evidence type="ECO:0000256" key="22">
    <source>
        <dbReference type="ARBA" id="ARBA00048074"/>
    </source>
</evidence>
<dbReference type="GO" id="GO:0006631">
    <property type="term" value="P:fatty acid metabolic process"/>
    <property type="evidence" value="ECO:0007669"/>
    <property type="project" value="UniProtKB-KW"/>
</dbReference>
<evidence type="ECO:0000256" key="20">
    <source>
        <dbReference type="ARBA" id="ARBA00047734"/>
    </source>
</evidence>
<keyword evidence="7" id="KW-0378">Hydrolase</keyword>
<dbReference type="Pfam" id="PF03061">
    <property type="entry name" value="4HBT"/>
    <property type="match status" value="1"/>
</dbReference>
<dbReference type="PANTHER" id="PTHR12418:SF19">
    <property type="entry name" value="ACYL-COENZYME A THIOESTERASE THEM4"/>
    <property type="match status" value="1"/>
</dbReference>
<evidence type="ECO:0000313" key="25">
    <source>
        <dbReference type="EMBL" id="UWZ83133.1"/>
    </source>
</evidence>
<dbReference type="EC" id="3.1.2.2" evidence="16"/>
<dbReference type="Proteomes" id="UP001059380">
    <property type="component" value="Chromosome"/>
</dbReference>
<comment type="catalytic activity">
    <reaction evidence="20">
        <text>hexadecanoyl-CoA + H2O = hexadecanoate + CoA + H(+)</text>
        <dbReference type="Rhea" id="RHEA:16645"/>
        <dbReference type="ChEBI" id="CHEBI:7896"/>
        <dbReference type="ChEBI" id="CHEBI:15377"/>
        <dbReference type="ChEBI" id="CHEBI:15378"/>
        <dbReference type="ChEBI" id="CHEBI:57287"/>
        <dbReference type="ChEBI" id="CHEBI:57379"/>
        <dbReference type="EC" id="3.1.2.2"/>
    </reaction>
    <physiologicalReaction direction="left-to-right" evidence="20">
        <dbReference type="Rhea" id="RHEA:16646"/>
    </physiologicalReaction>
</comment>
<dbReference type="RefSeq" id="WP_260792467.1">
    <property type="nucleotide sequence ID" value="NZ_CP093313.1"/>
</dbReference>
<keyword evidence="4" id="KW-1003">Cell membrane</keyword>
<keyword evidence="11" id="KW-0472">Membrane</keyword>
<keyword evidence="26" id="KW-1185">Reference proteome</keyword>
<keyword evidence="9" id="KW-0809">Transit peptide</keyword>
<evidence type="ECO:0000256" key="19">
    <source>
        <dbReference type="ARBA" id="ARBA00047588"/>
    </source>
</evidence>
<evidence type="ECO:0000259" key="24">
    <source>
        <dbReference type="Pfam" id="PF03061"/>
    </source>
</evidence>
<dbReference type="PANTHER" id="PTHR12418">
    <property type="entry name" value="ACYL-COENZYME A THIOESTERASE THEM4"/>
    <property type="match status" value="1"/>
</dbReference>
<keyword evidence="6" id="KW-0053">Apoptosis</keyword>
<protein>
    <recommendedName>
        <fullName evidence="17">Acyl-coenzyme A thioesterase THEM4</fullName>
        <ecNumber evidence="16">3.1.2.2</ecNumber>
    </recommendedName>
    <alternativeName>
        <fullName evidence="18">Thioesterase superfamily member 4</fullName>
    </alternativeName>
</protein>